<protein>
    <submittedName>
        <fullName evidence="1">Uncharacterized protein</fullName>
    </submittedName>
</protein>
<reference evidence="2" key="1">
    <citation type="journal article" date="2023" name="Front. Plant Sci.">
        <title>Chromosomal-level genome assembly of Melastoma candidum provides insights into trichome evolution.</title>
        <authorList>
            <person name="Zhong Y."/>
            <person name="Wu W."/>
            <person name="Sun C."/>
            <person name="Zou P."/>
            <person name="Liu Y."/>
            <person name="Dai S."/>
            <person name="Zhou R."/>
        </authorList>
    </citation>
    <scope>NUCLEOTIDE SEQUENCE [LARGE SCALE GENOMIC DNA]</scope>
</reference>
<dbReference type="EMBL" id="CM042889">
    <property type="protein sequence ID" value="KAI4318624.1"/>
    <property type="molecule type" value="Genomic_DNA"/>
</dbReference>
<dbReference type="Proteomes" id="UP001057402">
    <property type="component" value="Chromosome 10"/>
</dbReference>
<evidence type="ECO:0000313" key="2">
    <source>
        <dbReference type="Proteomes" id="UP001057402"/>
    </source>
</evidence>
<proteinExistence type="predicted"/>
<name>A0ACB9M5N4_9MYRT</name>
<evidence type="ECO:0000313" key="1">
    <source>
        <dbReference type="EMBL" id="KAI4318624.1"/>
    </source>
</evidence>
<gene>
    <name evidence="1" type="ORF">MLD38_032302</name>
</gene>
<organism evidence="1 2">
    <name type="scientific">Melastoma candidum</name>
    <dbReference type="NCBI Taxonomy" id="119954"/>
    <lineage>
        <taxon>Eukaryota</taxon>
        <taxon>Viridiplantae</taxon>
        <taxon>Streptophyta</taxon>
        <taxon>Embryophyta</taxon>
        <taxon>Tracheophyta</taxon>
        <taxon>Spermatophyta</taxon>
        <taxon>Magnoliopsida</taxon>
        <taxon>eudicotyledons</taxon>
        <taxon>Gunneridae</taxon>
        <taxon>Pentapetalae</taxon>
        <taxon>rosids</taxon>
        <taxon>malvids</taxon>
        <taxon>Myrtales</taxon>
        <taxon>Melastomataceae</taxon>
        <taxon>Melastomatoideae</taxon>
        <taxon>Melastomateae</taxon>
        <taxon>Melastoma</taxon>
    </lineage>
</organism>
<keyword evidence="2" id="KW-1185">Reference proteome</keyword>
<accession>A0ACB9M5N4</accession>
<comment type="caution">
    <text evidence="1">The sequence shown here is derived from an EMBL/GenBank/DDBJ whole genome shotgun (WGS) entry which is preliminary data.</text>
</comment>
<sequence>MSSPGPIPSNLNPTPVSPPVVVVPVIPPPESVLPPPALPVDPKPVLPPPLVVLPPLPSVPTLPPSPVIPVPLPPSVVTPPEIIPASPTPPVALPVPSPDPTFVPLPPAELTTPPPPSLSSDHPAERSPPAPHSPHLRTSPSSSNSNSTSNDVSSVLSRNLPLTIGITAIAVALLMMLGFGLIYWICSRKKKKQLPIQHYRADHPPLPPHVHAVAVGELSYRGGLMTPGSRLPPALRSSPKGMERVPSAVASPGTPGAPQTGLWTPTSPRIPSDKSILSVSESFRNGGFINQSSFTYNELVVATGGFDDETVIGQGGFGYVYKGVLANGREVAIKCLKSGAKQGDREFQAEVEIISRVHHRHLVSLVGYCIEGGQRILVYDFVPNQSLDFHLHGKDQPCMEWGLRLRIALGAAKGLAYLHEDCHPRIIHRDIKASNTLLDMNFEAKVADFGLAKLTTDNYTHVSTRVMGTFGYLAPEYASTGKLTEKSDVFSFGVMLLELITGRRPYEAVNKPHEESLIDWARLEVEKALDERDFTRLVDPRLEGNYVPQEMIRMVACAGACIRHSAKLRPKMSQIVRALERDATLEELNDWSKITDAQWTSSNDYETSSYENIRATPRPPQPALRASSSSSNNPHHLHHHHHHHHHNNSNAGSGTFMSSEYGGGTTSEYGLDPSSSSSSEDESDEVTSKKQANMR</sequence>